<evidence type="ECO:0000313" key="2">
    <source>
        <dbReference type="Proteomes" id="UP000225045"/>
    </source>
</evidence>
<name>A0A0U4B7U5_9CAUD</name>
<gene>
    <name evidence="1" type="primary">45</name>
    <name evidence="1" type="ORF">WILDE_45</name>
</gene>
<sequence>MTSNFNAQVEAVRTALDGLGIELTYSDIEVAVKAAGSVARPTPVPLFESDHPYYGPEGSYWASPAKEADYHHRFESWKDFAEGESFYNADIDMNWCYRWDWQTPNPDDYKYELEENPNFTLPGEVLELFWMMPRKGIMATTQIKVTREDEPAVRAWLQKFADYMVTMWAPFDLSPKEV</sequence>
<organism evidence="1 2">
    <name type="scientific">Arthrobacter phage Wilde</name>
    <dbReference type="NCBI Taxonomy" id="1772323"/>
    <lineage>
        <taxon>Viruses</taxon>
        <taxon>Duplodnaviria</taxon>
        <taxon>Heunggongvirae</taxon>
        <taxon>Uroviricota</taxon>
        <taxon>Caudoviricetes</taxon>
        <taxon>Tankvirus</taxon>
        <taxon>Tankvirus tank</taxon>
    </lineage>
</organism>
<evidence type="ECO:0000313" key="1">
    <source>
        <dbReference type="EMBL" id="ALY10829.1"/>
    </source>
</evidence>
<dbReference type="EMBL" id="KU160673">
    <property type="protein sequence ID" value="ALY10829.1"/>
    <property type="molecule type" value="Genomic_DNA"/>
</dbReference>
<accession>A0A0U4B7U5</accession>
<dbReference type="Proteomes" id="UP000225045">
    <property type="component" value="Segment"/>
</dbReference>
<reference evidence="1 2" key="1">
    <citation type="submission" date="2015-11" db="EMBL/GenBank/DDBJ databases">
        <authorList>
            <person name="Menninger J.E."/>
            <person name="Lamey M.E."/>
            <person name="Lindemann J.M."/>
            <person name="Martynyuk T."/>
            <person name="Mele F.E."/>
            <person name="Nabua C.T."/>
            <person name="Napoli C.K."/>
            <person name="Santiago L.M."/>
            <person name="Sweetman A.T."/>
            <person name="Weinstein J.L."/>
            <person name="Barrett N.A."/>
            <person name="Buerkert T.R."/>
            <person name="Cautela J.A."/>
            <person name="Egan M.S."/>
            <person name="Erb J.E."/>
            <person name="Garrigan K.E."/>
            <person name="Hagan D.J."/>
            <person name="Hartwell M.C."/>
            <person name="Hyduchak K.M."/>
            <person name="Jacob A.E."/>
            <person name="DeNigris D.M."/>
            <person name="London S.C."/>
            <person name="King-Smith C."/>
            <person name="Lee-Soety J.Y."/>
            <person name="Bradley K.W."/>
            <person name="Asai D.J."/>
            <person name="Bowman C.A."/>
            <person name="Russell D.A."/>
            <person name="Pope W.H."/>
            <person name="Jacobs-Sera D."/>
            <person name="Hendrix R.W."/>
            <person name="Hatfull G.F."/>
        </authorList>
    </citation>
    <scope>NUCLEOTIDE SEQUENCE [LARGE SCALE GENOMIC DNA]</scope>
</reference>
<proteinExistence type="predicted"/>
<protein>
    <submittedName>
        <fullName evidence="1">Uncharacterized protein</fullName>
    </submittedName>
</protein>